<comment type="subcellular location">
    <subcellularLocation>
        <location evidence="11">Cell membrane</location>
        <topology evidence="11">Single-pass membrane protein</topology>
    </subcellularLocation>
</comment>
<keyword evidence="1 11" id="KW-0813">Transport</keyword>
<keyword evidence="8 11" id="KW-1133">Transmembrane helix</keyword>
<protein>
    <recommendedName>
        <fullName evidence="11">Potassium-transporting ATPase KdpC subunit</fullName>
    </recommendedName>
    <alternativeName>
        <fullName evidence="11">ATP phosphohydrolase [potassium-transporting] C chain</fullName>
    </alternativeName>
    <alternativeName>
        <fullName evidence="11">Potassium-binding and translocating subunit C</fullName>
    </alternativeName>
    <alternativeName>
        <fullName evidence="11">Potassium-translocating ATPase C chain</fullName>
    </alternativeName>
</protein>
<keyword evidence="10 11" id="KW-0472">Membrane</keyword>
<dbReference type="InterPro" id="IPR003820">
    <property type="entry name" value="KdpC"/>
</dbReference>
<keyword evidence="5 11" id="KW-0547">Nucleotide-binding</keyword>
<evidence type="ECO:0000256" key="9">
    <source>
        <dbReference type="ARBA" id="ARBA00023065"/>
    </source>
</evidence>
<evidence type="ECO:0000256" key="11">
    <source>
        <dbReference type="HAMAP-Rule" id="MF_00276"/>
    </source>
</evidence>
<dbReference type="Proteomes" id="UP000680815">
    <property type="component" value="Unassembled WGS sequence"/>
</dbReference>
<name>A0ABS4ARL5_9PROT</name>
<gene>
    <name evidence="11 12" type="primary">kdpC</name>
    <name evidence="12" type="ORF">J5Y09_06220</name>
</gene>
<keyword evidence="9 11" id="KW-0406">Ion transport</keyword>
<evidence type="ECO:0000256" key="2">
    <source>
        <dbReference type="ARBA" id="ARBA00022475"/>
    </source>
</evidence>
<dbReference type="Pfam" id="PF02669">
    <property type="entry name" value="KdpC"/>
    <property type="match status" value="1"/>
</dbReference>
<evidence type="ECO:0000313" key="12">
    <source>
        <dbReference type="EMBL" id="MBP0463498.1"/>
    </source>
</evidence>
<evidence type="ECO:0000256" key="3">
    <source>
        <dbReference type="ARBA" id="ARBA00022538"/>
    </source>
</evidence>
<comment type="similarity">
    <text evidence="11">Belongs to the KdpC family.</text>
</comment>
<evidence type="ECO:0000256" key="1">
    <source>
        <dbReference type="ARBA" id="ARBA00022448"/>
    </source>
</evidence>
<dbReference type="HAMAP" id="MF_00276">
    <property type="entry name" value="KdpC"/>
    <property type="match status" value="1"/>
</dbReference>
<dbReference type="PIRSF" id="PIRSF001296">
    <property type="entry name" value="K_ATPase_KdpC"/>
    <property type="match status" value="1"/>
</dbReference>
<comment type="subunit">
    <text evidence="11">The system is composed of three essential subunits: KdpA, KdpB and KdpC.</text>
</comment>
<dbReference type="EMBL" id="JAGIYZ010000004">
    <property type="protein sequence ID" value="MBP0463498.1"/>
    <property type="molecule type" value="Genomic_DNA"/>
</dbReference>
<evidence type="ECO:0000256" key="6">
    <source>
        <dbReference type="ARBA" id="ARBA00022840"/>
    </source>
</evidence>
<dbReference type="NCBIfam" id="TIGR00681">
    <property type="entry name" value="kdpC"/>
    <property type="match status" value="1"/>
</dbReference>
<evidence type="ECO:0000256" key="4">
    <source>
        <dbReference type="ARBA" id="ARBA00022692"/>
    </source>
</evidence>
<evidence type="ECO:0000256" key="7">
    <source>
        <dbReference type="ARBA" id="ARBA00022958"/>
    </source>
</evidence>
<sequence length="195" mass="20090">MTAILRPAIAIIALFTLLLGLAVPLAFTGLAGVLFPTEAGGSLVEREGRVVGSALLGQNFASSRYFHPRPSATSEPDPENEGTTRVAPYNAAASAASQLGPTSGALLEAVTERVAMLGGGPVPADAVTASGSGLDPHISPESAARQVRRVAQTRGLPEARVAQLVAQHTEGRQFGVLGEPRVNVLRVNLALDALR</sequence>
<keyword evidence="2 11" id="KW-1003">Cell membrane</keyword>
<dbReference type="PANTHER" id="PTHR30042:SF2">
    <property type="entry name" value="POTASSIUM-TRANSPORTING ATPASE KDPC SUBUNIT"/>
    <property type="match status" value="1"/>
</dbReference>
<evidence type="ECO:0000313" key="13">
    <source>
        <dbReference type="Proteomes" id="UP000680815"/>
    </source>
</evidence>
<keyword evidence="4 11" id="KW-0812">Transmembrane</keyword>
<keyword evidence="3 11" id="KW-0633">Potassium transport</keyword>
<comment type="caution">
    <text evidence="12">The sequence shown here is derived from an EMBL/GenBank/DDBJ whole genome shotgun (WGS) entry which is preliminary data.</text>
</comment>
<evidence type="ECO:0000256" key="5">
    <source>
        <dbReference type="ARBA" id="ARBA00022741"/>
    </source>
</evidence>
<comment type="function">
    <text evidence="11">Part of the high-affinity ATP-driven potassium transport (or Kdp) system, which catalyzes the hydrolysis of ATP coupled with the electrogenic transport of potassium into the cytoplasm. This subunit acts as a catalytic chaperone that increases the ATP-binding affinity of the ATP-hydrolyzing subunit KdpB by the formation of a transient KdpB/KdpC/ATP ternary complex.</text>
</comment>
<evidence type="ECO:0000256" key="8">
    <source>
        <dbReference type="ARBA" id="ARBA00022989"/>
    </source>
</evidence>
<accession>A0ABS4ARL5</accession>
<dbReference type="NCBIfam" id="NF001454">
    <property type="entry name" value="PRK00315.1"/>
    <property type="match status" value="1"/>
</dbReference>
<dbReference type="RefSeq" id="WP_209350888.1">
    <property type="nucleotide sequence ID" value="NZ_JAGIYZ010000004.1"/>
</dbReference>
<dbReference type="PANTHER" id="PTHR30042">
    <property type="entry name" value="POTASSIUM-TRANSPORTING ATPASE C CHAIN"/>
    <property type="match status" value="1"/>
</dbReference>
<evidence type="ECO:0000256" key="10">
    <source>
        <dbReference type="ARBA" id="ARBA00023136"/>
    </source>
</evidence>
<organism evidence="12 13">
    <name type="scientific">Roseomonas nitratireducens</name>
    <dbReference type="NCBI Taxonomy" id="2820810"/>
    <lineage>
        <taxon>Bacteria</taxon>
        <taxon>Pseudomonadati</taxon>
        <taxon>Pseudomonadota</taxon>
        <taxon>Alphaproteobacteria</taxon>
        <taxon>Acetobacterales</taxon>
        <taxon>Roseomonadaceae</taxon>
        <taxon>Roseomonas</taxon>
    </lineage>
</organism>
<reference evidence="12 13" key="1">
    <citation type="submission" date="2021-03" db="EMBL/GenBank/DDBJ databases">
        <authorList>
            <person name="So Y."/>
        </authorList>
    </citation>
    <scope>NUCLEOTIDE SEQUENCE [LARGE SCALE GENOMIC DNA]</scope>
    <source>
        <strain evidence="12 13">PWR1</strain>
    </source>
</reference>
<keyword evidence="13" id="KW-1185">Reference proteome</keyword>
<keyword evidence="7 11" id="KW-0630">Potassium</keyword>
<keyword evidence="6 11" id="KW-0067">ATP-binding</keyword>
<proteinExistence type="inferred from homology"/>